<organism evidence="1">
    <name type="scientific">Candidatus Heimdallarchaeum aukensis</name>
    <dbReference type="NCBI Taxonomy" id="2876573"/>
    <lineage>
        <taxon>Archaea</taxon>
        <taxon>Promethearchaeati</taxon>
        <taxon>Candidatus Heimdallarchaeota</taxon>
        <taxon>Candidatus Heimdallarchaeia (ex Rinke et al. 2021) (nom. nud.)</taxon>
        <taxon>Candidatus Heimdallarchaeales</taxon>
        <taxon>Candidatus Heimdallarchaeaceae</taxon>
        <taxon>Candidatus Heimdallarchaeum</taxon>
    </lineage>
</organism>
<gene>
    <name evidence="1" type="ORF">K9W45_08975</name>
</gene>
<evidence type="ECO:0000313" key="1">
    <source>
        <dbReference type="EMBL" id="UJG39975.1"/>
    </source>
</evidence>
<protein>
    <submittedName>
        <fullName evidence="1">Uncharacterized protein</fullName>
    </submittedName>
</protein>
<accession>A0A9Y1BJB3</accession>
<name>A0A9Y1BJB3_9ARCH</name>
<dbReference type="EMBL" id="CP084166">
    <property type="protein sequence ID" value="UJG39975.1"/>
    <property type="molecule type" value="Genomic_DNA"/>
</dbReference>
<reference evidence="1" key="1">
    <citation type="journal article" date="2022" name="Nat. Microbiol.">
        <title>Unique mobile elements and scalable gene flow at the prokaryote-eukaryote boundary revealed by circularized Asgard archaea genomes.</title>
        <authorList>
            <person name="Wu F."/>
            <person name="Speth D.R."/>
            <person name="Philosof A."/>
            <person name="Cremiere A."/>
            <person name="Narayanan A."/>
            <person name="Barco R.A."/>
            <person name="Connon S.A."/>
            <person name="Amend J.P."/>
            <person name="Antoshechkin I.A."/>
            <person name="Orphan V.J."/>
        </authorList>
    </citation>
    <scope>NUCLEOTIDE SEQUENCE</scope>
    <source>
        <strain evidence="1">PM71</strain>
    </source>
</reference>
<proteinExistence type="predicted"/>
<dbReference type="Proteomes" id="UP001201020">
    <property type="component" value="Chromosome"/>
</dbReference>
<dbReference type="AlphaFoldDB" id="A0A9Y1BJB3"/>
<sequence length="277" mass="31904">MKKFDIVATDNFILLQSGKTFVGIVGYAIICIDCSFEEQNKAVKDLVKLIIELNLSFTFHFEEKAVKIFFLISSSKTTDILNSVVKLESRISLLSNTSQLFLSPLNHKELSHKISRFYFRSVNKTICEKTFHLGDSLFTFFTFIPISNKNETITPIIQRLVKQYKCKVVLSNRLEKVKNSDCNYLQGIIISKELGNEKEKDIFFNQFNELLDIHDPDCTILVRFFSAKEIEQNKIFFALGYPTIESHFDNDMLCKMVQNSLSNTIKKRVGFSTLPNS</sequence>